<gene>
    <name evidence="3" type="ORF">FNW11_15950</name>
    <name evidence="4" type="ORF">FNW12_09685</name>
</gene>
<organism evidence="3 6">
    <name type="scientific">Flavobacterium gawalongense</name>
    <dbReference type="NCBI Taxonomy" id="2594432"/>
    <lineage>
        <taxon>Bacteria</taxon>
        <taxon>Pseudomonadati</taxon>
        <taxon>Bacteroidota</taxon>
        <taxon>Flavobacteriia</taxon>
        <taxon>Flavobacteriales</taxon>
        <taxon>Flavobacteriaceae</taxon>
        <taxon>Flavobacterium</taxon>
    </lineage>
</organism>
<dbReference type="PANTHER" id="PTHR30595:SF6">
    <property type="entry name" value="SCHLAFEN ALBA-2 DOMAIN-CONTAINING PROTEIN"/>
    <property type="match status" value="1"/>
</dbReference>
<dbReference type="Pfam" id="PF21247">
    <property type="entry name" value="Fic-like_C"/>
    <property type="match status" value="1"/>
</dbReference>
<evidence type="ECO:0000259" key="1">
    <source>
        <dbReference type="Pfam" id="PF04326"/>
    </source>
</evidence>
<accession>A0A553BBG5</accession>
<evidence type="ECO:0000313" key="3">
    <source>
        <dbReference type="EMBL" id="TRX05573.1"/>
    </source>
</evidence>
<dbReference type="InterPro" id="IPR038461">
    <property type="entry name" value="Schlafen_AlbA_2_dom_sf"/>
</dbReference>
<dbReference type="Proteomes" id="UP000318528">
    <property type="component" value="Unassembled WGS sequence"/>
</dbReference>
<comment type="caution">
    <text evidence="3">The sequence shown here is derived from an EMBL/GenBank/DDBJ whole genome shotgun (WGS) entry which is preliminary data.</text>
</comment>
<sequence length="561" mass="64500">MEEQLLRQLISQGEGKHIEFKSAKRSVPSDLYETVVSFSNTEGGTLLLGIEDDGTISGIEETFKNKILKDLVSSINSTDCINPPLYLQPVPVQLNGVWIIAMQVPVSSQVHDHKNVIYIREYESDLDITKQNQRVSDLHLNKRNYFTESQVIPNLTMEDLDEKLFDKARNLIRSNQSDHPWLFEKNKKMLEDASLWRKDFFTQKEGLTLAAALIFGKDTTIQSLLPAYKVEGMVRKVNKDRWDDRITPPLRTNLIDTYIGLKGFVNKHLPEKFYMEGDQRIDIRDKVFREVIGNVIVHREYSSALATELIIDQNQLTITNPNNPHFSGPIDLNSFNPYPKNPNIRKFFTALGWTDEIGSGIRNTKKYLPLYIEDAQPVFIEGPIFKTIIPLHLATLKPYAKKWLNWLELNVAYTSHLEISLSKINIDPELAEASWETCLLYLVPSWTQKGTKLSNLDWPKNQPIDEDTIKKTPSWAQKSTELLHKKVRYIIAILSLTAEPIALDDIMTAVGYANKKTFRDNYVKPLEQLQWIEKTNPQNPTAPDQKYRLTLIGKMFLGNQE</sequence>
<dbReference type="Gene3D" id="3.30.950.30">
    <property type="entry name" value="Schlafen, AAA domain"/>
    <property type="match status" value="1"/>
</dbReference>
<evidence type="ECO:0000313" key="4">
    <source>
        <dbReference type="EMBL" id="TRX05880.1"/>
    </source>
</evidence>
<dbReference type="OrthoDB" id="9807907at2"/>
<evidence type="ECO:0000313" key="6">
    <source>
        <dbReference type="Proteomes" id="UP000318669"/>
    </source>
</evidence>
<dbReference type="Pfam" id="PF04326">
    <property type="entry name" value="SLFN_AlbA_2"/>
    <property type="match status" value="1"/>
</dbReference>
<dbReference type="PANTHER" id="PTHR30595">
    <property type="entry name" value="GLPR-RELATED TRANSCRIPTIONAL REPRESSOR"/>
    <property type="match status" value="1"/>
</dbReference>
<feature type="domain" description="Filamentation induced by cAMP protein Fic-like C-terminal" evidence="2">
    <location>
        <begin position="496"/>
        <end position="550"/>
    </location>
</feature>
<dbReference type="Gene3D" id="3.30.565.60">
    <property type="match status" value="1"/>
</dbReference>
<dbReference type="RefSeq" id="WP_143387478.1">
    <property type="nucleotide sequence ID" value="NZ_VJZL01000044.1"/>
</dbReference>
<keyword evidence="5" id="KW-1185">Reference proteome</keyword>
<dbReference type="Proteomes" id="UP000318669">
    <property type="component" value="Unassembled WGS sequence"/>
</dbReference>
<evidence type="ECO:0000259" key="2">
    <source>
        <dbReference type="Pfam" id="PF21247"/>
    </source>
</evidence>
<name>A0A553BBG5_9FLAO</name>
<dbReference type="AlphaFoldDB" id="A0A553BBG5"/>
<dbReference type="EMBL" id="VJZL01000044">
    <property type="protein sequence ID" value="TRX05573.1"/>
    <property type="molecule type" value="Genomic_DNA"/>
</dbReference>
<proteinExistence type="predicted"/>
<dbReference type="EMBL" id="VJZN01000014">
    <property type="protein sequence ID" value="TRX05880.1"/>
    <property type="molecule type" value="Genomic_DNA"/>
</dbReference>
<dbReference type="InterPro" id="IPR007421">
    <property type="entry name" value="Schlafen_AlbA_2_dom"/>
</dbReference>
<reference evidence="5 6" key="1">
    <citation type="submission" date="2019-07" db="EMBL/GenBank/DDBJ databases">
        <title>Novel species of Flavobacterium.</title>
        <authorList>
            <person name="Liu Q."/>
            <person name="Xin Y.-H."/>
        </authorList>
    </citation>
    <scope>NUCLEOTIDE SEQUENCE [LARGE SCALE GENOMIC DNA]</scope>
    <source>
        <strain evidence="4 5">GSP39</strain>
        <strain evidence="3 6">GSR22</strain>
    </source>
</reference>
<dbReference type="InterPro" id="IPR038475">
    <property type="entry name" value="RecG_C_sf"/>
</dbReference>
<evidence type="ECO:0000313" key="5">
    <source>
        <dbReference type="Proteomes" id="UP000318528"/>
    </source>
</evidence>
<dbReference type="InterPro" id="IPR049514">
    <property type="entry name" value="Fic-like_C"/>
</dbReference>
<feature type="domain" description="Schlafen AlbA-2" evidence="1">
    <location>
        <begin position="14"/>
        <end position="124"/>
    </location>
</feature>
<protein>
    <submittedName>
        <fullName evidence="3">AAA family ATPase</fullName>
    </submittedName>
</protein>